<reference evidence="2" key="2">
    <citation type="submission" date="2023-01" db="EMBL/GenBank/DDBJ databases">
        <title>Draft genome sequence of Methylophaga thalassica strain NBRC 102424.</title>
        <authorList>
            <person name="Sun Q."/>
            <person name="Mori K."/>
        </authorList>
    </citation>
    <scope>NUCLEOTIDE SEQUENCE</scope>
    <source>
        <strain evidence="2">NBRC 102424</strain>
    </source>
</reference>
<dbReference type="SUPFAM" id="SSF52540">
    <property type="entry name" value="P-loop containing nucleoside triphosphate hydrolases"/>
    <property type="match status" value="1"/>
</dbReference>
<dbReference type="PROSITE" id="PS51257">
    <property type="entry name" value="PROKAR_LIPOPROTEIN"/>
    <property type="match status" value="1"/>
</dbReference>
<name>A0ABQ5TWZ6_9GAMM</name>
<reference evidence="2" key="1">
    <citation type="journal article" date="2014" name="Int. J. Syst. Evol. Microbiol.">
        <title>Complete genome of a new Firmicutes species belonging to the dominant human colonic microbiota ('Ruminococcus bicirculans') reveals two chromosomes and a selective capacity to utilize plant glucans.</title>
        <authorList>
            <consortium name="NISC Comparative Sequencing Program"/>
            <person name="Wegmann U."/>
            <person name="Louis P."/>
            <person name="Goesmann A."/>
            <person name="Henrissat B."/>
            <person name="Duncan S.H."/>
            <person name="Flint H.J."/>
        </authorList>
    </citation>
    <scope>NUCLEOTIDE SEQUENCE</scope>
    <source>
        <strain evidence="2">NBRC 102424</strain>
    </source>
</reference>
<keyword evidence="3" id="KW-1185">Reference proteome</keyword>
<sequence>MNPHIKNALLNGRLVLLFGAGASIGCRNSLGQTPPLGWDLAKILAEEIGEEFSDEDLSDVYAAAKEVLGDQVHRIFEKHYKHCTPSNEFKELLKYPFFRIYTLNIDDGFEKAAHQIPNLKFNVKNRDDNITEVDQFYQTLDYIKLNGDVNHPSKGFIFSAQEYAKGSSGEPLWYSELAKDYHKYTFIFIGTKLKESLFFHQIEKYKAKTKSNDLKSYILIPSLTGIQKKSLQASNIEHLEGKLSDFTDWLEGEFDEPPTSVDVVINTRPELNFEPKEKTKYLSLFSGVTPVNRSSLALIDSDSSRSKIRNFYKGFKPTWLDILDNVPASLSDVERFYNAVLENSNASELELHILFGSAGCGKTTALKQLALRVADQGLRNVYFIEEYKDNFQELVTELDHRHDKAYYLFIERIGDVAPQIAEIIKSAKSTKAIFISSENPKIWKTRVKEHLGEYLTSSTDISHINSDDADLILEKLERFGNWTRLSKLSPKNRKIELIRKSKRQLLIGLIETTSGEGYNEIIQKDYKGITCDSERALLLLAGLATTQRVPANEATLTRALSYLNLNPNVHQLASQMDGIVTYTNGSVTTRHRVYIERLFNLYVPQKELLKIIDSYIRAFSVYQFPIVKNISRNEASIYKHLVNAKSLKRILKNDKDSVLSVYEEYEKTFENEGLFLLQYGLALRSFEENQQAFEKLRIAHDAFPESPHIEHALAQQRIILACMETDETVAMAHFSEAETVLNRLNSANVSAFDRYPIITLSEGHVKVLDNLGYTKEAKIMAKQYHDRISKNKNLESNYRLSQTVSDLAKFYLTGKWPERTHSDLVS</sequence>
<proteinExistence type="predicted"/>
<dbReference type="InterPro" id="IPR027417">
    <property type="entry name" value="P-loop_NTPase"/>
</dbReference>
<accession>A0ABQ5TWZ6</accession>
<dbReference type="InterPro" id="IPR057574">
    <property type="entry name" value="nSTAND_NTPase5_dom"/>
</dbReference>
<dbReference type="RefSeq" id="WP_284723147.1">
    <property type="nucleotide sequence ID" value="NZ_BSND01000005.1"/>
</dbReference>
<feature type="domain" description="Novel STAND NTPase 5" evidence="1">
    <location>
        <begin position="310"/>
        <end position="445"/>
    </location>
</feature>
<dbReference type="Proteomes" id="UP001161423">
    <property type="component" value="Unassembled WGS sequence"/>
</dbReference>
<evidence type="ECO:0000313" key="3">
    <source>
        <dbReference type="Proteomes" id="UP001161423"/>
    </source>
</evidence>
<dbReference type="Pfam" id="PF25199">
    <property type="entry name" value="nSTAND_NTPase5"/>
    <property type="match status" value="1"/>
</dbReference>
<organism evidence="2 3">
    <name type="scientific">Methylophaga thalassica</name>
    <dbReference type="NCBI Taxonomy" id="40223"/>
    <lineage>
        <taxon>Bacteria</taxon>
        <taxon>Pseudomonadati</taxon>
        <taxon>Pseudomonadota</taxon>
        <taxon>Gammaproteobacteria</taxon>
        <taxon>Thiotrichales</taxon>
        <taxon>Piscirickettsiaceae</taxon>
        <taxon>Methylophaga</taxon>
    </lineage>
</organism>
<dbReference type="Pfam" id="PF13289">
    <property type="entry name" value="SIR2_2"/>
    <property type="match status" value="1"/>
</dbReference>
<gene>
    <name evidence="2" type="ORF">GCM10007891_18260</name>
</gene>
<protein>
    <recommendedName>
        <fullName evidence="1">Novel STAND NTPase 5 domain-containing protein</fullName>
    </recommendedName>
</protein>
<evidence type="ECO:0000259" key="1">
    <source>
        <dbReference type="Pfam" id="PF25199"/>
    </source>
</evidence>
<dbReference type="EMBL" id="BSND01000005">
    <property type="protein sequence ID" value="GLP99972.1"/>
    <property type="molecule type" value="Genomic_DNA"/>
</dbReference>
<comment type="caution">
    <text evidence="2">The sequence shown here is derived from an EMBL/GenBank/DDBJ whole genome shotgun (WGS) entry which is preliminary data.</text>
</comment>
<evidence type="ECO:0000313" key="2">
    <source>
        <dbReference type="EMBL" id="GLP99972.1"/>
    </source>
</evidence>